<sequence>MARAYQNAKQYTKSRRTYLTSIRSFVESKDKVSEAIAYLRLIEVSKAIGDKKTIARSFTQLDTLAESEDLPERIITWKNELQLTK</sequence>
<gene>
    <name evidence="1" type="ORF">PN838_09285</name>
</gene>
<dbReference type="RefSeq" id="WP_272180473.1">
    <property type="nucleotide sequence ID" value="NZ_JAQOMS010000002.1"/>
</dbReference>
<organism evidence="1 2">
    <name type="scientific">Psychrosphaera algicola</name>
    <dbReference type="NCBI Taxonomy" id="3023714"/>
    <lineage>
        <taxon>Bacteria</taxon>
        <taxon>Pseudomonadati</taxon>
        <taxon>Pseudomonadota</taxon>
        <taxon>Gammaproteobacteria</taxon>
        <taxon>Alteromonadales</taxon>
        <taxon>Pseudoalteromonadaceae</taxon>
        <taxon>Psychrosphaera</taxon>
    </lineage>
</organism>
<evidence type="ECO:0000313" key="1">
    <source>
        <dbReference type="EMBL" id="MDC2888926.1"/>
    </source>
</evidence>
<comment type="caution">
    <text evidence="1">The sequence shown here is derived from an EMBL/GenBank/DDBJ whole genome shotgun (WGS) entry which is preliminary data.</text>
</comment>
<evidence type="ECO:0000313" key="2">
    <source>
        <dbReference type="Proteomes" id="UP001528411"/>
    </source>
</evidence>
<name>A0ABT5FC00_9GAMM</name>
<proteinExistence type="predicted"/>
<dbReference type="Proteomes" id="UP001528411">
    <property type="component" value="Unassembled WGS sequence"/>
</dbReference>
<dbReference type="EMBL" id="JAQOMS010000002">
    <property type="protein sequence ID" value="MDC2888926.1"/>
    <property type="molecule type" value="Genomic_DNA"/>
</dbReference>
<protein>
    <submittedName>
        <fullName evidence="1">Uncharacterized protein</fullName>
    </submittedName>
</protein>
<keyword evidence="2" id="KW-1185">Reference proteome</keyword>
<reference evidence="1 2" key="1">
    <citation type="submission" date="2023-01" db="EMBL/GenBank/DDBJ databases">
        <title>Psychrosphaera sp. nov., isolated from marine algae.</title>
        <authorList>
            <person name="Bayburt H."/>
            <person name="Choi B.J."/>
            <person name="Kim J.M."/>
            <person name="Choi D.G."/>
            <person name="Jeon C.O."/>
        </authorList>
    </citation>
    <scope>NUCLEOTIDE SEQUENCE [LARGE SCALE GENOMIC DNA]</scope>
    <source>
        <strain evidence="1 2">G1-22</strain>
    </source>
</reference>
<accession>A0ABT5FC00</accession>